<accession>A0A8S5QTH4</accession>
<dbReference type="EMBL" id="BK015727">
    <property type="protein sequence ID" value="DAE22137.1"/>
    <property type="molecule type" value="Genomic_DNA"/>
</dbReference>
<proteinExistence type="predicted"/>
<reference evidence="1" key="1">
    <citation type="journal article" date="2021" name="Proc. Natl. Acad. Sci. U.S.A.">
        <title>A Catalog of Tens of Thousands of Viruses from Human Metagenomes Reveals Hidden Associations with Chronic Diseases.</title>
        <authorList>
            <person name="Tisza M.J."/>
            <person name="Buck C.B."/>
        </authorList>
    </citation>
    <scope>NUCLEOTIDE SEQUENCE</scope>
    <source>
        <strain evidence="1">CtX172</strain>
    </source>
</reference>
<sequence length="31" mass="3640">MQSLYLGVMSFRCTLGQRSRHRAYLRSVPLL</sequence>
<name>A0A8S5QTH4_9CAUD</name>
<protein>
    <submittedName>
        <fullName evidence="1">Uncharacterized protein</fullName>
    </submittedName>
</protein>
<organism evidence="1">
    <name type="scientific">Myoviridae sp. ctX172</name>
    <dbReference type="NCBI Taxonomy" id="2826663"/>
    <lineage>
        <taxon>Viruses</taxon>
        <taxon>Duplodnaviria</taxon>
        <taxon>Heunggongvirae</taxon>
        <taxon>Uroviricota</taxon>
        <taxon>Caudoviricetes</taxon>
    </lineage>
</organism>
<evidence type="ECO:0000313" key="1">
    <source>
        <dbReference type="EMBL" id="DAE22137.1"/>
    </source>
</evidence>